<keyword evidence="1" id="KW-0732">Signal</keyword>
<dbReference type="InterPro" id="IPR015943">
    <property type="entry name" value="WD40/YVTN_repeat-like_dom_sf"/>
</dbReference>
<dbReference type="EMBL" id="ASPP01022975">
    <property type="protein sequence ID" value="ETO10919.1"/>
    <property type="molecule type" value="Genomic_DNA"/>
</dbReference>
<proteinExistence type="predicted"/>
<protein>
    <submittedName>
        <fullName evidence="2">Cell surface protein</fullName>
    </submittedName>
</protein>
<dbReference type="InterPro" id="IPR011047">
    <property type="entry name" value="Quinoprotein_ADH-like_sf"/>
</dbReference>
<reference evidence="2 3" key="1">
    <citation type="journal article" date="2013" name="Curr. Biol.">
        <title>The Genome of the Foraminiferan Reticulomyxa filosa.</title>
        <authorList>
            <person name="Glockner G."/>
            <person name="Hulsmann N."/>
            <person name="Schleicher M."/>
            <person name="Noegel A.A."/>
            <person name="Eichinger L."/>
            <person name="Gallinger C."/>
            <person name="Pawlowski J."/>
            <person name="Sierra R."/>
            <person name="Euteneuer U."/>
            <person name="Pillet L."/>
            <person name="Moustafa A."/>
            <person name="Platzer M."/>
            <person name="Groth M."/>
            <person name="Szafranski K."/>
            <person name="Schliwa M."/>
        </authorList>
    </citation>
    <scope>NUCLEOTIDE SEQUENCE [LARGE SCALE GENOMIC DNA]</scope>
</reference>
<evidence type="ECO:0000256" key="1">
    <source>
        <dbReference type="SAM" id="SignalP"/>
    </source>
</evidence>
<gene>
    <name evidence="2" type="ORF">RFI_26458</name>
</gene>
<dbReference type="OrthoDB" id="408177at2759"/>
<organism evidence="2 3">
    <name type="scientific">Reticulomyxa filosa</name>
    <dbReference type="NCBI Taxonomy" id="46433"/>
    <lineage>
        <taxon>Eukaryota</taxon>
        <taxon>Sar</taxon>
        <taxon>Rhizaria</taxon>
        <taxon>Retaria</taxon>
        <taxon>Foraminifera</taxon>
        <taxon>Monothalamids</taxon>
        <taxon>Reticulomyxidae</taxon>
        <taxon>Reticulomyxa</taxon>
    </lineage>
</organism>
<feature type="chain" id="PRO_5004974802" evidence="1">
    <location>
        <begin position="20"/>
        <end position="231"/>
    </location>
</feature>
<evidence type="ECO:0000313" key="3">
    <source>
        <dbReference type="Proteomes" id="UP000023152"/>
    </source>
</evidence>
<accession>X6MAQ1</accession>
<name>X6MAQ1_RETFI</name>
<evidence type="ECO:0000313" key="2">
    <source>
        <dbReference type="EMBL" id="ETO10919.1"/>
    </source>
</evidence>
<dbReference type="SUPFAM" id="SSF50998">
    <property type="entry name" value="Quinoprotein alcohol dehydrogenase-like"/>
    <property type="match status" value="1"/>
</dbReference>
<keyword evidence="3" id="KW-1185">Reference proteome</keyword>
<comment type="caution">
    <text evidence="2">The sequence shown here is derived from an EMBL/GenBank/DDBJ whole genome shotgun (WGS) entry which is preliminary data.</text>
</comment>
<sequence length="231" mass="25617">MLTVWLLCITTHFMGLCQSANLNNLAWPQMRRTVDNLARSSFSTATIANNKQLANNLWHYPTEKGIFSTPILSHDSKVALVGSADNNFYAVKMFAFDTDPQNLLQWKFETDDIIDSAGALLPFGTEGSYLVLIPSADGHIYAVNESDGSLRWSFKADNVKNSADANAGMHCKISGTPQGGLAAWFEGNVKVVQYDYYSQYGLQQTMIYAGCDDIRLYGLNSTGQLQFSFYT</sequence>
<dbReference type="Proteomes" id="UP000023152">
    <property type="component" value="Unassembled WGS sequence"/>
</dbReference>
<feature type="signal peptide" evidence="1">
    <location>
        <begin position="1"/>
        <end position="19"/>
    </location>
</feature>
<dbReference type="AlphaFoldDB" id="X6MAQ1"/>
<dbReference type="Gene3D" id="2.130.10.10">
    <property type="entry name" value="YVTN repeat-like/Quinoprotein amine dehydrogenase"/>
    <property type="match status" value="1"/>
</dbReference>
<dbReference type="SMART" id="SM00564">
    <property type="entry name" value="PQQ"/>
    <property type="match status" value="2"/>
</dbReference>
<dbReference type="InterPro" id="IPR018391">
    <property type="entry name" value="PQQ_b-propeller_rpt"/>
</dbReference>